<dbReference type="SUPFAM" id="SSF56300">
    <property type="entry name" value="Metallo-dependent phosphatases"/>
    <property type="match status" value="1"/>
</dbReference>
<reference evidence="3 4" key="1">
    <citation type="submission" date="2019-06" db="EMBL/GenBank/DDBJ databases">
        <title>Whole genome shotgun sequence of Halomonas halmophila NBRC 15537.</title>
        <authorList>
            <person name="Hosoyama A."/>
            <person name="Uohara A."/>
            <person name="Ohji S."/>
            <person name="Ichikawa N."/>
        </authorList>
    </citation>
    <scope>NUCLEOTIDE SEQUENCE [LARGE SCALE GENOMIC DNA]</scope>
    <source>
        <strain evidence="3 4">NBRC 15537</strain>
    </source>
</reference>
<dbReference type="RefSeq" id="WP_141320719.1">
    <property type="nucleotide sequence ID" value="NZ_BJOC01000030.1"/>
</dbReference>
<dbReference type="Gene3D" id="3.60.21.10">
    <property type="match status" value="1"/>
</dbReference>
<dbReference type="AlphaFoldDB" id="A0A4Y4F7W3"/>
<feature type="domain" description="Calcineurin-like phosphoesterase" evidence="2">
    <location>
        <begin position="86"/>
        <end position="176"/>
    </location>
</feature>
<gene>
    <name evidence="3" type="ORF">HHA01_22080</name>
</gene>
<comment type="caution">
    <text evidence="3">The sequence shown here is derived from an EMBL/GenBank/DDBJ whole genome shotgun (WGS) entry which is preliminary data.</text>
</comment>
<dbReference type="GO" id="GO:0016787">
    <property type="term" value="F:hydrolase activity"/>
    <property type="evidence" value="ECO:0007669"/>
    <property type="project" value="InterPro"/>
</dbReference>
<dbReference type="PANTHER" id="PTHR46546">
    <property type="entry name" value="SHEWANELLA-LIKE PROTEIN PHOSPHATASE 1"/>
    <property type="match status" value="1"/>
</dbReference>
<dbReference type="Proteomes" id="UP000319812">
    <property type="component" value="Unassembled WGS sequence"/>
</dbReference>
<proteinExistence type="predicted"/>
<dbReference type="EMBL" id="BJOC01000030">
    <property type="protein sequence ID" value="GED23231.1"/>
    <property type="molecule type" value="Genomic_DNA"/>
</dbReference>
<dbReference type="OrthoDB" id="7330247at2"/>
<feature type="region of interest" description="Disordered" evidence="1">
    <location>
        <begin position="1"/>
        <end position="39"/>
    </location>
</feature>
<name>A0A4Y4F7W3_9GAMM</name>
<evidence type="ECO:0000313" key="4">
    <source>
        <dbReference type="Proteomes" id="UP000319812"/>
    </source>
</evidence>
<keyword evidence="4" id="KW-1185">Reference proteome</keyword>
<sequence>MAKGKASKKADHKADRKVDKKAGKRGGKKAASAATRRLSRHLPRYQGADWLPHALPTRAEVWTPDDAPGRLQQALAGNAASWPARRVFFISDPHADAEAFEASLVASGGVSKSGPGLGDFTLTRPGRKGRFIIGGDCLDKGPSNLAMLRSLQQLIDSGARVTLLAGNHDMRLLMGLMALERLRSPRTEHLFVRMGHKVIPLLQEVHAEYLDDRANALSGIPSNKVCRRRLFPRDSWFETFPAQAESVMPEGAIDKELARLRKKVGHFEAACDKAGLSLRQVYAAALKLRELFLHPKGEFAWFFQRMCLAHREGAFLFVHAGLDDEVAGIIAAEGVAGLNRRFDRAVVEDPCGFYYGALANTLRTKYRSVDFPLTEPGMARLHEQGLQVVVHGHINLTRGQQWRMRSGMLHLDGDITLDRHSRRKEGLAGSGMGATIIHPAGQVIGISNDYPHARVFDPAHDLAAATSRASSPKSKAASS</sequence>
<evidence type="ECO:0000259" key="2">
    <source>
        <dbReference type="Pfam" id="PF00149"/>
    </source>
</evidence>
<feature type="compositionally biased region" description="Basic and acidic residues" evidence="1">
    <location>
        <begin position="8"/>
        <end position="21"/>
    </location>
</feature>
<organism evidence="3 4">
    <name type="scientific">Halomonas halmophila</name>
    <dbReference type="NCBI Taxonomy" id="252"/>
    <lineage>
        <taxon>Bacteria</taxon>
        <taxon>Pseudomonadati</taxon>
        <taxon>Pseudomonadota</taxon>
        <taxon>Gammaproteobacteria</taxon>
        <taxon>Oceanospirillales</taxon>
        <taxon>Halomonadaceae</taxon>
        <taxon>Halomonas</taxon>
    </lineage>
</organism>
<evidence type="ECO:0000256" key="1">
    <source>
        <dbReference type="SAM" id="MobiDB-lite"/>
    </source>
</evidence>
<dbReference type="PANTHER" id="PTHR46546:SF4">
    <property type="entry name" value="SHEWANELLA-LIKE PROTEIN PHOSPHATASE 1"/>
    <property type="match status" value="1"/>
</dbReference>
<dbReference type="Pfam" id="PF00149">
    <property type="entry name" value="Metallophos"/>
    <property type="match status" value="1"/>
</dbReference>
<dbReference type="InterPro" id="IPR004843">
    <property type="entry name" value="Calcineurin-like_PHP"/>
</dbReference>
<dbReference type="InterPro" id="IPR029052">
    <property type="entry name" value="Metallo-depent_PP-like"/>
</dbReference>
<protein>
    <recommendedName>
        <fullName evidence="2">Calcineurin-like phosphoesterase domain-containing protein</fullName>
    </recommendedName>
</protein>
<accession>A0A4Y4F7W3</accession>
<evidence type="ECO:0000313" key="3">
    <source>
        <dbReference type="EMBL" id="GED23231.1"/>
    </source>
</evidence>